<gene>
    <name evidence="1" type="primary">EVAR_54823_1</name>
    <name evidence="1" type="ORF">CEXT_597111</name>
</gene>
<comment type="caution">
    <text evidence="1">The sequence shown here is derived from an EMBL/GenBank/DDBJ whole genome shotgun (WGS) entry which is preliminary data.</text>
</comment>
<dbReference type="Proteomes" id="UP001054945">
    <property type="component" value="Unassembled WGS sequence"/>
</dbReference>
<reference evidence="1 2" key="1">
    <citation type="submission" date="2021-06" db="EMBL/GenBank/DDBJ databases">
        <title>Caerostris extrusa draft genome.</title>
        <authorList>
            <person name="Kono N."/>
            <person name="Arakawa K."/>
        </authorList>
    </citation>
    <scope>NUCLEOTIDE SEQUENCE [LARGE SCALE GENOMIC DNA]</scope>
</reference>
<protein>
    <submittedName>
        <fullName evidence="1">Uncharacterized protein</fullName>
    </submittedName>
</protein>
<name>A0AAV4U8U3_CAEEX</name>
<keyword evidence="2" id="KW-1185">Reference proteome</keyword>
<sequence length="106" mass="12298">MPFDFFNTVGVYFPFSNYSMGFVSTALHHITSCTKGGHQVFQQPEHMKPATHLWRQFRLVELKQNMRRQGDTAFIDVLNALRVGELTAGHFEILLRKVSTDTYNEF</sequence>
<dbReference type="EMBL" id="BPLR01012462">
    <property type="protein sequence ID" value="GIY54045.1"/>
    <property type="molecule type" value="Genomic_DNA"/>
</dbReference>
<dbReference type="AlphaFoldDB" id="A0AAV4U8U3"/>
<evidence type="ECO:0000313" key="2">
    <source>
        <dbReference type="Proteomes" id="UP001054945"/>
    </source>
</evidence>
<accession>A0AAV4U8U3</accession>
<evidence type="ECO:0000313" key="1">
    <source>
        <dbReference type="EMBL" id="GIY54045.1"/>
    </source>
</evidence>
<organism evidence="1 2">
    <name type="scientific">Caerostris extrusa</name>
    <name type="common">Bark spider</name>
    <name type="synonym">Caerostris bankana</name>
    <dbReference type="NCBI Taxonomy" id="172846"/>
    <lineage>
        <taxon>Eukaryota</taxon>
        <taxon>Metazoa</taxon>
        <taxon>Ecdysozoa</taxon>
        <taxon>Arthropoda</taxon>
        <taxon>Chelicerata</taxon>
        <taxon>Arachnida</taxon>
        <taxon>Araneae</taxon>
        <taxon>Araneomorphae</taxon>
        <taxon>Entelegynae</taxon>
        <taxon>Araneoidea</taxon>
        <taxon>Araneidae</taxon>
        <taxon>Caerostris</taxon>
    </lineage>
</organism>
<proteinExistence type="predicted"/>